<dbReference type="GO" id="GO:0008757">
    <property type="term" value="F:S-adenosylmethionine-dependent methyltransferase activity"/>
    <property type="evidence" value="ECO:0007669"/>
    <property type="project" value="InterPro"/>
</dbReference>
<dbReference type="Gene3D" id="3.40.50.150">
    <property type="entry name" value="Vaccinia Virus protein VP39"/>
    <property type="match status" value="1"/>
</dbReference>
<dbReference type="GO" id="GO:0032259">
    <property type="term" value="P:methylation"/>
    <property type="evidence" value="ECO:0007669"/>
    <property type="project" value="UniProtKB-KW"/>
</dbReference>
<dbReference type="InterPro" id="IPR013216">
    <property type="entry name" value="Methyltransf_11"/>
</dbReference>
<keyword evidence="3" id="KW-1185">Reference proteome</keyword>
<proteinExistence type="predicted"/>
<evidence type="ECO:0000313" key="2">
    <source>
        <dbReference type="EMBL" id="TBH20219.1"/>
    </source>
</evidence>
<dbReference type="OrthoDB" id="43862at2"/>
<comment type="caution">
    <text evidence="2">The sequence shown here is derived from an EMBL/GenBank/DDBJ whole genome shotgun (WGS) entry which is preliminary data.</text>
</comment>
<evidence type="ECO:0000313" key="3">
    <source>
        <dbReference type="Proteomes" id="UP000292858"/>
    </source>
</evidence>
<keyword evidence="2" id="KW-0808">Transferase</keyword>
<reference evidence="2 3" key="1">
    <citation type="submission" date="2019-02" db="EMBL/GenBank/DDBJ databases">
        <title>Thermus sp. a novel from hot spring.</title>
        <authorList>
            <person name="Zhao Z."/>
        </authorList>
    </citation>
    <scope>NUCLEOTIDE SEQUENCE [LARGE SCALE GENOMIC DNA]</scope>
    <source>
        <strain evidence="2 3">CFH 72773T</strain>
    </source>
</reference>
<dbReference type="CDD" id="cd02440">
    <property type="entry name" value="AdoMet_MTases"/>
    <property type="match status" value="1"/>
</dbReference>
<dbReference type="RefSeq" id="WP_130842042.1">
    <property type="nucleotide sequence ID" value="NZ_SIJL01000008.1"/>
</dbReference>
<dbReference type="AlphaFoldDB" id="A0A4Q9B4G7"/>
<dbReference type="PANTHER" id="PTHR42912:SF93">
    <property type="entry name" value="N6-ADENOSINE-METHYLTRANSFERASE TMT1A"/>
    <property type="match status" value="1"/>
</dbReference>
<organism evidence="2 3">
    <name type="scientific">Thermus thermamylovorans</name>
    <dbReference type="NCBI Taxonomy" id="2509362"/>
    <lineage>
        <taxon>Bacteria</taxon>
        <taxon>Thermotogati</taxon>
        <taxon>Deinococcota</taxon>
        <taxon>Deinococci</taxon>
        <taxon>Thermales</taxon>
        <taxon>Thermaceae</taxon>
        <taxon>Thermus</taxon>
    </lineage>
</organism>
<evidence type="ECO:0000259" key="1">
    <source>
        <dbReference type="Pfam" id="PF08241"/>
    </source>
</evidence>
<keyword evidence="2" id="KW-0489">Methyltransferase</keyword>
<dbReference type="Pfam" id="PF08241">
    <property type="entry name" value="Methyltransf_11"/>
    <property type="match status" value="1"/>
</dbReference>
<name>A0A4Q9B4G7_9DEIN</name>
<dbReference type="InterPro" id="IPR029063">
    <property type="entry name" value="SAM-dependent_MTases_sf"/>
</dbReference>
<sequence length="213" mass="23369">MEDLFAGMAEGYEAWYETPLGAFAIAEEERALKALLPPGESLLEVGAGTGYWLRRLPYPRKVALEPSPDMLRVGRARTPEAAWVAGRGEALPFPEGSFDVVLVFTVLEFVEDVGKTLSEARRVLRRGGSLLVGILEALSPWGALYRRLGEEGVKPWSGARLLTREDLRRLLGPPEAEGEAVFLAPEARPPFGEADAAGRRAGNRPALYLGRWR</sequence>
<gene>
    <name evidence="2" type="ORF">ETP66_07625</name>
</gene>
<dbReference type="InterPro" id="IPR050508">
    <property type="entry name" value="Methyltransf_Superfamily"/>
</dbReference>
<dbReference type="SUPFAM" id="SSF53335">
    <property type="entry name" value="S-adenosyl-L-methionine-dependent methyltransferases"/>
    <property type="match status" value="1"/>
</dbReference>
<dbReference type="EMBL" id="SIJL01000008">
    <property type="protein sequence ID" value="TBH20219.1"/>
    <property type="molecule type" value="Genomic_DNA"/>
</dbReference>
<protein>
    <submittedName>
        <fullName evidence="2">Class I SAM-dependent methyltransferase</fullName>
    </submittedName>
</protein>
<feature type="domain" description="Methyltransferase type 11" evidence="1">
    <location>
        <begin position="43"/>
        <end position="131"/>
    </location>
</feature>
<accession>A0A4Q9B4G7</accession>
<dbReference type="Proteomes" id="UP000292858">
    <property type="component" value="Unassembled WGS sequence"/>
</dbReference>
<dbReference type="PANTHER" id="PTHR42912">
    <property type="entry name" value="METHYLTRANSFERASE"/>
    <property type="match status" value="1"/>
</dbReference>